<dbReference type="STRING" id="407036.SAMN05216243_0365"/>
<dbReference type="SUPFAM" id="SSF55729">
    <property type="entry name" value="Acyl-CoA N-acyltransferases (Nat)"/>
    <property type="match status" value="1"/>
</dbReference>
<dbReference type="Gene3D" id="3.40.630.30">
    <property type="match status" value="1"/>
</dbReference>
<evidence type="ECO:0000313" key="3">
    <source>
        <dbReference type="Proteomes" id="UP000198694"/>
    </source>
</evidence>
<dbReference type="PROSITE" id="PS51186">
    <property type="entry name" value="GNAT"/>
    <property type="match status" value="1"/>
</dbReference>
<keyword evidence="3" id="KW-1185">Reference proteome</keyword>
<dbReference type="InterPro" id="IPR000182">
    <property type="entry name" value="GNAT_dom"/>
</dbReference>
<dbReference type="OrthoDB" id="3216107at2"/>
<dbReference type="CDD" id="cd04301">
    <property type="entry name" value="NAT_SF"/>
    <property type="match status" value="1"/>
</dbReference>
<dbReference type="AlphaFoldDB" id="A0A1G8VUG6"/>
<keyword evidence="2" id="KW-0808">Transferase</keyword>
<dbReference type="Pfam" id="PF13673">
    <property type="entry name" value="Acetyltransf_10"/>
    <property type="match status" value="1"/>
</dbReference>
<evidence type="ECO:0000259" key="1">
    <source>
        <dbReference type="PROSITE" id="PS51186"/>
    </source>
</evidence>
<name>A0A1G8VUG6_9BACI</name>
<feature type="domain" description="N-acetyltransferase" evidence="1">
    <location>
        <begin position="10"/>
        <end position="137"/>
    </location>
</feature>
<accession>A0A1G8VUG6</accession>
<dbReference type="EMBL" id="FNFL01000001">
    <property type="protein sequence ID" value="SDJ69682.1"/>
    <property type="molecule type" value="Genomic_DNA"/>
</dbReference>
<reference evidence="2 3" key="1">
    <citation type="submission" date="2016-10" db="EMBL/GenBank/DDBJ databases">
        <authorList>
            <person name="de Groot N.N."/>
        </authorList>
    </citation>
    <scope>NUCLEOTIDE SEQUENCE [LARGE SCALE GENOMIC DNA]</scope>
    <source>
        <strain evidence="2 3">CGMCC 1.6502</strain>
    </source>
</reference>
<dbReference type="GO" id="GO:0016747">
    <property type="term" value="F:acyltransferase activity, transferring groups other than amino-acyl groups"/>
    <property type="evidence" value="ECO:0007669"/>
    <property type="project" value="InterPro"/>
</dbReference>
<protein>
    <submittedName>
        <fullName evidence="2">Acetyltransferase (GNAT) domain-containing protein</fullName>
    </submittedName>
</protein>
<evidence type="ECO:0000313" key="2">
    <source>
        <dbReference type="EMBL" id="SDJ69682.1"/>
    </source>
</evidence>
<dbReference type="InterPro" id="IPR016181">
    <property type="entry name" value="Acyl_CoA_acyltransferase"/>
</dbReference>
<gene>
    <name evidence="2" type="ORF">SAMN05216243_0365</name>
</gene>
<dbReference type="RefSeq" id="WP_093210486.1">
    <property type="nucleotide sequence ID" value="NZ_FNFL01000001.1"/>
</dbReference>
<proteinExistence type="predicted"/>
<sequence>MELRLRNGTLLCRKYQMSDFYHIQKLNREENWNSLVWNEKKTRDAWNNSHVAYVVFDGDIMAGYVRGLTDTAVTLYICELLIARPYRRLGAGTELLNYVHQQFPDTRMEMLASSNSEQYYHQLGFRPFYGFRKTLEE</sequence>
<dbReference type="Proteomes" id="UP000198694">
    <property type="component" value="Unassembled WGS sequence"/>
</dbReference>
<organism evidence="2 3">
    <name type="scientific">Sediminibacillus albus</name>
    <dbReference type="NCBI Taxonomy" id="407036"/>
    <lineage>
        <taxon>Bacteria</taxon>
        <taxon>Bacillati</taxon>
        <taxon>Bacillota</taxon>
        <taxon>Bacilli</taxon>
        <taxon>Bacillales</taxon>
        <taxon>Bacillaceae</taxon>
        <taxon>Sediminibacillus</taxon>
    </lineage>
</organism>